<sequence>MTLAGSDPRRGRSAFTCGVFMVNTAPLSTAAMPRWLAPYANGEKQGWSQAVMAYADYYCVDGSADDDPEVQERLSMHRPPMVGYASRTGTRRNLDALAHAGWHLLVSAKGEHRTEGMRYAIDNGAWTAYQRGEPFDEYAFLAVVDKLGERADWIVLPDVVQGGLASLDFSLRWMERLRGMPSQLLIAVQNGMQLEDVAPYLSPVVGIFIGGSTEWKESTAEAWGLLARRRNCHLHVGRVNSARRIHICAAAGADSFDGSGPSRFSNALPRLDRATRQPDLFAAADQSLEEAQAASLGLTL</sequence>
<evidence type="ECO:0000313" key="2">
    <source>
        <dbReference type="Proteomes" id="UP001558850"/>
    </source>
</evidence>
<accession>A0ACC6U9P6</accession>
<gene>
    <name evidence="1" type="ORF">AB4Y32_32390</name>
</gene>
<keyword evidence="2" id="KW-1185">Reference proteome</keyword>
<proteinExistence type="predicted"/>
<organism evidence="1 2">
    <name type="scientific">Paraburkholderia phymatum</name>
    <dbReference type="NCBI Taxonomy" id="148447"/>
    <lineage>
        <taxon>Bacteria</taxon>
        <taxon>Pseudomonadati</taxon>
        <taxon>Pseudomonadota</taxon>
        <taxon>Betaproteobacteria</taxon>
        <taxon>Burkholderiales</taxon>
        <taxon>Burkholderiaceae</taxon>
        <taxon>Paraburkholderia</taxon>
    </lineage>
</organism>
<dbReference type="Proteomes" id="UP001558850">
    <property type="component" value="Unassembled WGS sequence"/>
</dbReference>
<dbReference type="EMBL" id="JBFRCH010000032">
    <property type="protein sequence ID" value="MEX3936423.1"/>
    <property type="molecule type" value="Genomic_DNA"/>
</dbReference>
<comment type="caution">
    <text evidence="1">The sequence shown here is derived from an EMBL/GenBank/DDBJ whole genome shotgun (WGS) entry which is preliminary data.</text>
</comment>
<protein>
    <submittedName>
        <fullName evidence="1">Uncharacterized protein</fullName>
    </submittedName>
</protein>
<evidence type="ECO:0000313" key="1">
    <source>
        <dbReference type="EMBL" id="MEX3936423.1"/>
    </source>
</evidence>
<name>A0ACC6U9P6_9BURK</name>
<reference evidence="1" key="1">
    <citation type="submission" date="2024-07" db="EMBL/GenBank/DDBJ databases">
        <title>A survey of Mimosa microsymbionts across Brazilian biomes reveals a high diversity of Paraburkholderia nodulating endemic species, but also that Cupriavidus is common as a symbiont of widespread species.</title>
        <authorList>
            <person name="Rouws L."/>
            <person name="Barauna A."/>
            <person name="Beukes C."/>
            <person name="Rouws J.R.C."/>
            <person name="De Faria S.M."/>
            <person name="Gross E."/>
            <person name="Bueno Dos Reis Junior F."/>
            <person name="Simon M.F."/>
            <person name="Maluk M."/>
            <person name="Odee D.W."/>
            <person name="Kenicer G."/>
            <person name="Young J.P.W."/>
            <person name="Reis V.M."/>
            <person name="Zilli J."/>
            <person name="James E.K."/>
        </authorList>
    </citation>
    <scope>NUCLEOTIDE SEQUENCE</scope>
    <source>
        <strain evidence="1">EG181B</strain>
    </source>
</reference>